<proteinExistence type="predicted"/>
<name>A0A8C2XYN3_CAPHI</name>
<reference evidence="1" key="2">
    <citation type="submission" date="2025-08" db="UniProtKB">
        <authorList>
            <consortium name="Ensembl"/>
        </authorList>
    </citation>
    <scope>IDENTIFICATION</scope>
</reference>
<dbReference type="AlphaFoldDB" id="A0A8C2XYN3"/>
<sequence length="86" mass="9763">MAVNIPDCGYGSVVVTWDRPVAYLLKWPDSVATGWPGCLQAIAVVALLVWEATKLNLGQDLMIKVLDCGNCQVANYWYWRSWYPLW</sequence>
<organism evidence="1">
    <name type="scientific">Capra hircus</name>
    <name type="common">Goat</name>
    <dbReference type="NCBI Taxonomy" id="9925"/>
    <lineage>
        <taxon>Eukaryota</taxon>
        <taxon>Metazoa</taxon>
        <taxon>Chordata</taxon>
        <taxon>Craniata</taxon>
        <taxon>Vertebrata</taxon>
        <taxon>Euteleostomi</taxon>
        <taxon>Mammalia</taxon>
        <taxon>Eutheria</taxon>
        <taxon>Laurasiatheria</taxon>
        <taxon>Artiodactyla</taxon>
        <taxon>Ruminantia</taxon>
        <taxon>Pecora</taxon>
        <taxon>Bovidae</taxon>
        <taxon>Caprinae</taxon>
        <taxon>Capra</taxon>
    </lineage>
</organism>
<dbReference type="Ensembl" id="ENSCHIT00010046083.1">
    <property type="protein sequence ID" value="ENSCHIP00010032748.1"/>
    <property type="gene ID" value="ENSCHIG00010024301.1"/>
</dbReference>
<evidence type="ECO:0000313" key="1">
    <source>
        <dbReference type="Ensembl" id="ENSCHIP00010032748.1"/>
    </source>
</evidence>
<dbReference type="Gene3D" id="3.10.20.370">
    <property type="match status" value="1"/>
</dbReference>
<protein>
    <submittedName>
        <fullName evidence="1">Uncharacterized protein</fullName>
    </submittedName>
</protein>
<reference evidence="1" key="1">
    <citation type="submission" date="2019-03" db="EMBL/GenBank/DDBJ databases">
        <title>Genome sequencing and reference-guided assembly of Black Bengal Goat (Capra hircus).</title>
        <authorList>
            <person name="Siddiki A.Z."/>
            <person name="Baten A."/>
            <person name="Billah M."/>
            <person name="Alam M.A.U."/>
            <person name="Shawrob K.S.M."/>
            <person name="Saha S."/>
            <person name="Chowdhury M."/>
            <person name="Rahman A.H."/>
            <person name="Stear M."/>
            <person name="Miah G."/>
            <person name="Das G.B."/>
            <person name="Hossain M.M."/>
            <person name="Kumkum M."/>
            <person name="Islam M.S."/>
            <person name="Mollah A.M."/>
            <person name="Ahsan A."/>
            <person name="Tusar F."/>
            <person name="Khan M.K.I."/>
        </authorList>
    </citation>
    <scope>NUCLEOTIDE SEQUENCE [LARGE SCALE GENOMIC DNA]</scope>
</reference>
<accession>A0A8C2XYN3</accession>